<evidence type="ECO:0000256" key="3">
    <source>
        <dbReference type="ARBA" id="ARBA00022827"/>
    </source>
</evidence>
<accession>A0A327MEG0</accession>
<keyword evidence="2" id="KW-0285">Flavoprotein</keyword>
<dbReference type="OrthoDB" id="9767928at2"/>
<dbReference type="GO" id="GO:0019646">
    <property type="term" value="P:aerobic electron transport chain"/>
    <property type="evidence" value="ECO:0007669"/>
    <property type="project" value="TreeGrafter"/>
</dbReference>
<dbReference type="InterPro" id="IPR051169">
    <property type="entry name" value="NADH-Q_oxidoreductase"/>
</dbReference>
<gene>
    <name evidence="6" type="ORF">DOO78_02840</name>
</gene>
<name>A0A327MEG0_9PROT</name>
<dbReference type="PRINTS" id="PR00368">
    <property type="entry name" value="FADPNR"/>
</dbReference>
<protein>
    <recommendedName>
        <fullName evidence="5">FAD/NAD(P)-binding domain-containing protein</fullName>
    </recommendedName>
</protein>
<evidence type="ECO:0000256" key="4">
    <source>
        <dbReference type="ARBA" id="ARBA00023002"/>
    </source>
</evidence>
<dbReference type="InterPro" id="IPR036188">
    <property type="entry name" value="FAD/NAD-bd_sf"/>
</dbReference>
<dbReference type="Gene3D" id="3.50.50.100">
    <property type="match status" value="1"/>
</dbReference>
<organism evidence="6 7">
    <name type="scientific">Roseicella frigidaeris</name>
    <dbReference type="NCBI Taxonomy" id="2230885"/>
    <lineage>
        <taxon>Bacteria</taxon>
        <taxon>Pseudomonadati</taxon>
        <taxon>Pseudomonadota</taxon>
        <taxon>Alphaproteobacteria</taxon>
        <taxon>Acetobacterales</taxon>
        <taxon>Roseomonadaceae</taxon>
        <taxon>Roseicella</taxon>
    </lineage>
</organism>
<proteinExistence type="predicted"/>
<dbReference type="PANTHER" id="PTHR42913">
    <property type="entry name" value="APOPTOSIS-INDUCING FACTOR 1"/>
    <property type="match status" value="1"/>
</dbReference>
<dbReference type="PANTHER" id="PTHR42913:SF9">
    <property type="entry name" value="SLR1591 PROTEIN"/>
    <property type="match status" value="1"/>
</dbReference>
<evidence type="ECO:0000256" key="1">
    <source>
        <dbReference type="ARBA" id="ARBA00001974"/>
    </source>
</evidence>
<evidence type="ECO:0000313" key="7">
    <source>
        <dbReference type="Proteomes" id="UP000249065"/>
    </source>
</evidence>
<keyword evidence="3" id="KW-0274">FAD</keyword>
<comment type="caution">
    <text evidence="6">The sequence shown here is derived from an EMBL/GenBank/DDBJ whole genome shotgun (WGS) entry which is preliminary data.</text>
</comment>
<evidence type="ECO:0000256" key="2">
    <source>
        <dbReference type="ARBA" id="ARBA00022630"/>
    </source>
</evidence>
<dbReference type="AlphaFoldDB" id="A0A327MEG0"/>
<dbReference type="Pfam" id="PF07992">
    <property type="entry name" value="Pyr_redox_2"/>
    <property type="match status" value="1"/>
</dbReference>
<dbReference type="EMBL" id="QLIX01000001">
    <property type="protein sequence ID" value="RAI61077.1"/>
    <property type="molecule type" value="Genomic_DNA"/>
</dbReference>
<dbReference type="GO" id="GO:0003955">
    <property type="term" value="F:NAD(P)H dehydrogenase (quinone) activity"/>
    <property type="evidence" value="ECO:0007669"/>
    <property type="project" value="TreeGrafter"/>
</dbReference>
<dbReference type="InterPro" id="IPR023753">
    <property type="entry name" value="FAD/NAD-binding_dom"/>
</dbReference>
<feature type="domain" description="FAD/NAD(P)-binding" evidence="5">
    <location>
        <begin position="13"/>
        <end position="307"/>
    </location>
</feature>
<dbReference type="InterPro" id="IPR017584">
    <property type="entry name" value="Pyridine_nucleo_diS_OxRdtase_N"/>
</dbReference>
<sequence length="381" mass="39083">MSSAAPAAAAGRRLLLVGGGHAHLGLLHGLARRPEPRLRITLVAAETAPLYSGRLPALLAGLCPPAACRIDLGRLADAAGVALRHDRATALDAAARHLLCASGARFPYDLLSLDTGSVARPLPPGEGRLLPVRPIGDVPARLAAALDGLPPGPARIAVIGGGAAGVELAFALRRRLAQEGRAAALWLLPGPALLPATGPWGRRLVARALAARGIAVIDGAKVVGSGPEGLRLADGRSLRIDLALWATGAAAPAWLAGSGLALDPAGFVAVDATLRSISHPEVFAAGDVAAVLPHPRPKAGVFAVRQGAPLLANLRRVASGAAPRAIRPQRRALALIGTADGAAIALRGRLALEGRWLWRLKQWLDGRWMARLAAPPARRAG</sequence>
<dbReference type="NCBIfam" id="TIGR03169">
    <property type="entry name" value="Nterm_to_SelD"/>
    <property type="match status" value="1"/>
</dbReference>
<dbReference type="Proteomes" id="UP000249065">
    <property type="component" value="Unassembled WGS sequence"/>
</dbReference>
<evidence type="ECO:0000259" key="5">
    <source>
        <dbReference type="Pfam" id="PF07992"/>
    </source>
</evidence>
<keyword evidence="4" id="KW-0560">Oxidoreductase</keyword>
<dbReference type="RefSeq" id="WP_111468192.1">
    <property type="nucleotide sequence ID" value="NZ_QLIX01000001.1"/>
</dbReference>
<keyword evidence="7" id="KW-1185">Reference proteome</keyword>
<dbReference type="SUPFAM" id="SSF51905">
    <property type="entry name" value="FAD/NAD(P)-binding domain"/>
    <property type="match status" value="2"/>
</dbReference>
<evidence type="ECO:0000313" key="6">
    <source>
        <dbReference type="EMBL" id="RAI61077.1"/>
    </source>
</evidence>
<comment type="cofactor">
    <cofactor evidence="1">
        <name>FAD</name>
        <dbReference type="ChEBI" id="CHEBI:57692"/>
    </cofactor>
</comment>
<reference evidence="7" key="1">
    <citation type="submission" date="2018-06" db="EMBL/GenBank/DDBJ databases">
        <authorList>
            <person name="Khan S.A."/>
        </authorList>
    </citation>
    <scope>NUCLEOTIDE SEQUENCE [LARGE SCALE GENOMIC DNA]</scope>
    <source>
        <strain evidence="7">DB-1506</strain>
    </source>
</reference>